<dbReference type="EMBL" id="CP012643">
    <property type="protein sequence ID" value="ALI99999.1"/>
    <property type="molecule type" value="Genomic_DNA"/>
</dbReference>
<evidence type="ECO:0000313" key="1">
    <source>
        <dbReference type="EMBL" id="ALI99999.1"/>
    </source>
</evidence>
<keyword evidence="2" id="KW-1185">Reference proteome</keyword>
<dbReference type="PATRIC" id="fig|512763.3.peg.3239"/>
<accession>A0A0P0CZN5</accession>
<dbReference type="RefSeq" id="WP_062544533.1">
    <property type="nucleotide sequence ID" value="NZ_CP012643.1"/>
</dbReference>
<dbReference type="OrthoDB" id="879261at2"/>
<reference evidence="1 2" key="1">
    <citation type="submission" date="2015-08" db="EMBL/GenBank/DDBJ databases">
        <title>Complete genome sequence of Rufibacter tibetensis strain 1351t, a radiation-resistant bacterium from tibet plateau.</title>
        <authorList>
            <person name="Dai J."/>
        </authorList>
    </citation>
    <scope>NUCLEOTIDE SEQUENCE [LARGE SCALE GENOMIC DNA]</scope>
    <source>
        <strain evidence="1 2">1351</strain>
    </source>
</reference>
<protein>
    <submittedName>
        <fullName evidence="1">Uncharacterized protein</fullName>
    </submittedName>
</protein>
<organism evidence="1 2">
    <name type="scientific">Rufibacter tibetensis</name>
    <dbReference type="NCBI Taxonomy" id="512763"/>
    <lineage>
        <taxon>Bacteria</taxon>
        <taxon>Pseudomonadati</taxon>
        <taxon>Bacteroidota</taxon>
        <taxon>Cytophagia</taxon>
        <taxon>Cytophagales</taxon>
        <taxon>Hymenobacteraceae</taxon>
        <taxon>Rufibacter</taxon>
    </lineage>
</organism>
<name>A0A0P0CZN5_9BACT</name>
<dbReference type="Proteomes" id="UP000061382">
    <property type="component" value="Chromosome"/>
</dbReference>
<dbReference type="AlphaFoldDB" id="A0A0P0CZN5"/>
<evidence type="ECO:0000313" key="2">
    <source>
        <dbReference type="Proteomes" id="UP000061382"/>
    </source>
</evidence>
<sequence length="102" mass="11596">MQFLKQVHLHQAKKILVDSSQRGDSAPQDLLWLTHQVVPILCDEEVQQLALVVPHNPHHARNLESCLMTSEVCYDLQFFHASADALDWLRCYAGTFKGRSVA</sequence>
<proteinExistence type="predicted"/>
<dbReference type="KEGG" id="rti:DC20_14720"/>
<gene>
    <name evidence="1" type="ORF">DC20_14720</name>
</gene>